<evidence type="ECO:0000256" key="6">
    <source>
        <dbReference type="ARBA" id="ARBA00023128"/>
    </source>
</evidence>
<keyword evidence="5" id="KW-0256">Endoplasmic reticulum</keyword>
<dbReference type="InterPro" id="IPR007751">
    <property type="entry name" value="DUF676_lipase-like"/>
</dbReference>
<dbReference type="Gene3D" id="3.40.50.1820">
    <property type="entry name" value="alpha/beta hydrolase"/>
    <property type="match status" value="1"/>
</dbReference>
<evidence type="ECO:0000256" key="2">
    <source>
        <dbReference type="ARBA" id="ARBA00004240"/>
    </source>
</evidence>
<dbReference type="Pfam" id="PF05057">
    <property type="entry name" value="DUF676"/>
    <property type="match status" value="1"/>
</dbReference>
<dbReference type="PANTHER" id="PTHR48182">
    <property type="entry name" value="PROTEIN SERAC1"/>
    <property type="match status" value="1"/>
</dbReference>
<dbReference type="PANTHER" id="PTHR48182:SF2">
    <property type="entry name" value="PROTEIN SERAC1"/>
    <property type="match status" value="1"/>
</dbReference>
<feature type="domain" description="DUF676" evidence="8">
    <location>
        <begin position="26"/>
        <end position="160"/>
    </location>
</feature>
<dbReference type="GO" id="GO:0005739">
    <property type="term" value="C:mitochondrion"/>
    <property type="evidence" value="ECO:0007669"/>
    <property type="project" value="UniProtKB-SubCell"/>
</dbReference>
<comment type="caution">
    <text evidence="9">The sequence shown here is derived from an EMBL/GenBank/DDBJ whole genome shotgun (WGS) entry which is preliminary data.</text>
</comment>
<accession>A0A9W9I405</accession>
<keyword evidence="6" id="KW-0496">Mitochondrion</keyword>
<dbReference type="GeneID" id="81426808"/>
<dbReference type="RefSeq" id="XP_056543187.1">
    <property type="nucleotide sequence ID" value="XM_056687632.1"/>
</dbReference>
<dbReference type="OrthoDB" id="427518at2759"/>
<evidence type="ECO:0000256" key="1">
    <source>
        <dbReference type="ARBA" id="ARBA00004173"/>
    </source>
</evidence>
<dbReference type="SUPFAM" id="SSF53474">
    <property type="entry name" value="alpha/beta-Hydrolases"/>
    <property type="match status" value="1"/>
</dbReference>
<dbReference type="GO" id="GO:0017000">
    <property type="term" value="P:antibiotic biosynthetic process"/>
    <property type="evidence" value="ECO:0007669"/>
    <property type="project" value="UniProtKB-ARBA"/>
</dbReference>
<reference evidence="9" key="2">
    <citation type="journal article" date="2023" name="IMA Fungus">
        <title>Comparative genomic study of the Penicillium genus elucidates a diverse pangenome and 15 lateral gene transfer events.</title>
        <authorList>
            <person name="Petersen C."/>
            <person name="Sorensen T."/>
            <person name="Nielsen M.R."/>
            <person name="Sondergaard T.E."/>
            <person name="Sorensen J.L."/>
            <person name="Fitzpatrick D.A."/>
            <person name="Frisvad J.C."/>
            <person name="Nielsen K.L."/>
        </authorList>
    </citation>
    <scope>NUCLEOTIDE SEQUENCE</scope>
    <source>
        <strain evidence="9">IBT 26290</strain>
    </source>
</reference>
<evidence type="ECO:0000313" key="9">
    <source>
        <dbReference type="EMBL" id="KAJ5166726.1"/>
    </source>
</evidence>
<gene>
    <name evidence="9" type="ORF">N7482_005507</name>
</gene>
<sequence length="326" mass="36350">MEESYSTEGKYGLRGLSEPPGANVDIVFVHGLTGNRETTWTDTPTKIFWPEQLLPTDLPTARILTFGYDADIIHALRVAGSNTLRDHGKGLAHDLALWRMRSRTNRRPLIFVAHSLGGLVTEQALLISRNAAQQHLKDLFECTAGIVFMGTPHLGSNKASWAAPLTKLGNVLRKTNREIVQVLEPGSEMLANLQQEFHTMLEDSRRNNQKIVEIFCFYEELDVGGIGKIVSDQSATLPGYQSRSIHGNHMEMTRFSGPKDPGYVAVSGQLWLWVYELENQFPPAPVATHHNRPQYLIDSGGGAVFQGTQRAGRDINTNNVNFTRKF</sequence>
<name>A0A9W9I405_9EURO</name>
<comment type="subcellular location">
    <subcellularLocation>
        <location evidence="2">Endoplasmic reticulum</location>
    </subcellularLocation>
    <subcellularLocation>
        <location evidence="3">Membrane</location>
    </subcellularLocation>
    <subcellularLocation>
        <location evidence="1">Mitochondrion</location>
    </subcellularLocation>
</comment>
<reference evidence="9" key="1">
    <citation type="submission" date="2022-11" db="EMBL/GenBank/DDBJ databases">
        <authorList>
            <person name="Petersen C."/>
        </authorList>
    </citation>
    <scope>NUCLEOTIDE SEQUENCE</scope>
    <source>
        <strain evidence="9">IBT 26290</strain>
    </source>
</reference>
<dbReference type="InterPro" id="IPR052374">
    <property type="entry name" value="SERAC1"/>
</dbReference>
<dbReference type="GO" id="GO:0016020">
    <property type="term" value="C:membrane"/>
    <property type="evidence" value="ECO:0007669"/>
    <property type="project" value="UniProtKB-SubCell"/>
</dbReference>
<evidence type="ECO:0000313" key="10">
    <source>
        <dbReference type="Proteomes" id="UP001149163"/>
    </source>
</evidence>
<protein>
    <recommendedName>
        <fullName evidence="8">DUF676 domain-containing protein</fullName>
    </recommendedName>
</protein>
<dbReference type="GO" id="GO:0072330">
    <property type="term" value="P:monocarboxylic acid biosynthetic process"/>
    <property type="evidence" value="ECO:0007669"/>
    <property type="project" value="UniProtKB-ARBA"/>
</dbReference>
<dbReference type="EMBL" id="JAPQKN010000003">
    <property type="protein sequence ID" value="KAJ5166726.1"/>
    <property type="molecule type" value="Genomic_DNA"/>
</dbReference>
<dbReference type="AlphaFoldDB" id="A0A9W9I405"/>
<proteinExistence type="inferred from homology"/>
<evidence type="ECO:0000256" key="7">
    <source>
        <dbReference type="ARBA" id="ARBA00023136"/>
    </source>
</evidence>
<organism evidence="9 10">
    <name type="scientific">Penicillium canariense</name>
    <dbReference type="NCBI Taxonomy" id="189055"/>
    <lineage>
        <taxon>Eukaryota</taxon>
        <taxon>Fungi</taxon>
        <taxon>Dikarya</taxon>
        <taxon>Ascomycota</taxon>
        <taxon>Pezizomycotina</taxon>
        <taxon>Eurotiomycetes</taxon>
        <taxon>Eurotiomycetidae</taxon>
        <taxon>Eurotiales</taxon>
        <taxon>Aspergillaceae</taxon>
        <taxon>Penicillium</taxon>
    </lineage>
</organism>
<keyword evidence="10" id="KW-1185">Reference proteome</keyword>
<evidence type="ECO:0000256" key="4">
    <source>
        <dbReference type="ARBA" id="ARBA00007920"/>
    </source>
</evidence>
<dbReference type="GO" id="GO:0005783">
    <property type="term" value="C:endoplasmic reticulum"/>
    <property type="evidence" value="ECO:0007669"/>
    <property type="project" value="UniProtKB-SubCell"/>
</dbReference>
<keyword evidence="7" id="KW-0472">Membrane</keyword>
<evidence type="ECO:0000256" key="5">
    <source>
        <dbReference type="ARBA" id="ARBA00022824"/>
    </source>
</evidence>
<evidence type="ECO:0000259" key="8">
    <source>
        <dbReference type="Pfam" id="PF05057"/>
    </source>
</evidence>
<dbReference type="InterPro" id="IPR029058">
    <property type="entry name" value="AB_hydrolase_fold"/>
</dbReference>
<evidence type="ECO:0000256" key="3">
    <source>
        <dbReference type="ARBA" id="ARBA00004370"/>
    </source>
</evidence>
<dbReference type="Proteomes" id="UP001149163">
    <property type="component" value="Unassembled WGS sequence"/>
</dbReference>
<comment type="similarity">
    <text evidence="4">Belongs to the putative lipase ROG1 family.</text>
</comment>